<organism evidence="1 2">
    <name type="scientific">Candidatus Brocadia carolinensis</name>
    <dbReference type="NCBI Taxonomy" id="1004156"/>
    <lineage>
        <taxon>Bacteria</taxon>
        <taxon>Pseudomonadati</taxon>
        <taxon>Planctomycetota</taxon>
        <taxon>Candidatus Brocadiia</taxon>
        <taxon>Candidatus Brocadiales</taxon>
        <taxon>Candidatus Brocadiaceae</taxon>
        <taxon>Candidatus Brocadia</taxon>
    </lineage>
</organism>
<dbReference type="AlphaFoldDB" id="A0A1V4ANY1"/>
<dbReference type="Proteomes" id="UP000189681">
    <property type="component" value="Unassembled WGS sequence"/>
</dbReference>
<proteinExistence type="predicted"/>
<comment type="caution">
    <text evidence="1">The sequence shown here is derived from an EMBL/GenBank/DDBJ whole genome shotgun (WGS) entry which is preliminary data.</text>
</comment>
<protein>
    <submittedName>
        <fullName evidence="1">Uncharacterized protein</fullName>
    </submittedName>
</protein>
<dbReference type="EMBL" id="AYTS01000209">
    <property type="protein sequence ID" value="OOP54825.1"/>
    <property type="molecule type" value="Genomic_DNA"/>
</dbReference>
<evidence type="ECO:0000313" key="2">
    <source>
        <dbReference type="Proteomes" id="UP000189681"/>
    </source>
</evidence>
<name>A0A1V4ANY1_9BACT</name>
<evidence type="ECO:0000313" key="1">
    <source>
        <dbReference type="EMBL" id="OOP54825.1"/>
    </source>
</evidence>
<accession>A0A1V4ANY1</accession>
<dbReference type="STRING" id="1004156.AYP45_18345"/>
<gene>
    <name evidence="1" type="ORF">AYP45_18345</name>
</gene>
<sequence>MLWMSMKKKLATEYVLKSIYDDKINEYEQKLISYKNDHIHKDAHAKQVAELESRLKEEYASKELQVKSDCEQKITPLEQKVALLEDKNLNLKTSLKEATDFIREEKEMLEQTLSSERKKGTHSIPDTFRNQKSCAECQRTKKVSYDKRQIAAHRRNEYCFKA</sequence>
<reference evidence="1 2" key="1">
    <citation type="journal article" date="2017" name="Water Res.">
        <title>Discovery and metagenomic analysis of an anammox bacterial enrichment related to Candidatus "Brocadia caroliniensis" in a full-scale glycerol-fed nitritation-denitritation separate centrate treatment process.</title>
        <authorList>
            <person name="Park H."/>
            <person name="Brotto A.C."/>
            <person name="van Loosdrecht M.C."/>
            <person name="Chandran K."/>
        </authorList>
    </citation>
    <scope>NUCLEOTIDE SEQUENCE [LARGE SCALE GENOMIC DNA]</scope>
    <source>
        <strain evidence="1">26THWARD</strain>
    </source>
</reference>